<dbReference type="InterPro" id="IPR015330">
    <property type="entry name" value="DNA_primase/pol_bifunc_N"/>
</dbReference>
<dbReference type="CDD" id="cd04859">
    <property type="entry name" value="Prim_Pol"/>
    <property type="match status" value="1"/>
</dbReference>
<evidence type="ECO:0000313" key="5">
    <source>
        <dbReference type="Proteomes" id="UP001410795"/>
    </source>
</evidence>
<reference evidence="5" key="1">
    <citation type="journal article" date="2019" name="Int. J. Syst. Evol. Microbiol.">
        <title>The Global Catalogue of Microorganisms (GCM) 10K type strain sequencing project: providing services to taxonomists for standard genome sequencing and annotation.</title>
        <authorList>
            <consortium name="The Broad Institute Genomics Platform"/>
            <consortium name="The Broad Institute Genome Sequencing Center for Infectious Disease"/>
            <person name="Wu L."/>
            <person name="Ma J."/>
        </authorList>
    </citation>
    <scope>NUCLEOTIDE SEQUENCE [LARGE SCALE GENOMIC DNA]</scope>
    <source>
        <strain evidence="5">JCM 16546</strain>
    </source>
</reference>
<evidence type="ECO:0000259" key="2">
    <source>
        <dbReference type="SMART" id="SM00942"/>
    </source>
</evidence>
<comment type="caution">
    <text evidence="4">The sequence shown here is derived from an EMBL/GenBank/DDBJ whole genome shotgun (WGS) entry which is preliminary data.</text>
</comment>
<sequence length="297" mass="31508">MTGPDPTGWTLPAALPGTLVDAALAYAAAGVAVFPCAPGAKTPLTKRGFHDATTDPRRIRSWWSWMPEANIALLTGTRVDVVDVDVHGVGNGFPVLRALQRDGLIDGWGMAVRSPSGGVHLYYPAAPDRPQSSWSRGAAHVDFRGTGGYIIAPPSTIRGLDGTTSAYEVIARGRRPRPVDADTLRDILTPTPPPTPQRQIRADDVDERLTERLSGWVARLPEGNRNAGLFWAACRLAEAGLSEDEMTTALEPAAVSTGLEVPETRATIHSAHRTITGSNGGPVSSSRRTTAGLEAGR</sequence>
<evidence type="ECO:0000256" key="1">
    <source>
        <dbReference type="SAM" id="MobiDB-lite"/>
    </source>
</evidence>
<dbReference type="RefSeq" id="WP_221857815.1">
    <property type="nucleotide sequence ID" value="NZ_BAAAYV010000016.1"/>
</dbReference>
<protein>
    <submittedName>
        <fullName evidence="4">Bifunctional DNA primase/polymerase</fullName>
    </submittedName>
</protein>
<accession>A0ABP7BNR3</accession>
<evidence type="ECO:0000259" key="3">
    <source>
        <dbReference type="SMART" id="SM00943"/>
    </source>
</evidence>
<evidence type="ECO:0000313" key="4">
    <source>
        <dbReference type="EMBL" id="GAA3664209.1"/>
    </source>
</evidence>
<dbReference type="SMART" id="SM00943">
    <property type="entry name" value="Prim-Pol"/>
    <property type="match status" value="1"/>
</dbReference>
<dbReference type="InterPro" id="IPR014820">
    <property type="entry name" value="PriCT_1"/>
</dbReference>
<keyword evidence="5" id="KW-1185">Reference proteome</keyword>
<feature type="domain" description="Primase C-terminal 1" evidence="2">
    <location>
        <begin position="214"/>
        <end position="277"/>
    </location>
</feature>
<name>A0ABP7BNR3_9MICO</name>
<dbReference type="Proteomes" id="UP001410795">
    <property type="component" value="Unassembled WGS sequence"/>
</dbReference>
<dbReference type="Pfam" id="PF09250">
    <property type="entry name" value="Prim-Pol"/>
    <property type="match status" value="1"/>
</dbReference>
<dbReference type="SMART" id="SM00942">
    <property type="entry name" value="PriCT_1"/>
    <property type="match status" value="1"/>
</dbReference>
<proteinExistence type="predicted"/>
<feature type="compositionally biased region" description="Polar residues" evidence="1">
    <location>
        <begin position="273"/>
        <end position="289"/>
    </location>
</feature>
<feature type="region of interest" description="Disordered" evidence="1">
    <location>
        <begin position="269"/>
        <end position="297"/>
    </location>
</feature>
<dbReference type="SUPFAM" id="SSF56747">
    <property type="entry name" value="Prim-pol domain"/>
    <property type="match status" value="1"/>
</dbReference>
<organism evidence="4 5">
    <name type="scientific">Microbacterium marinilacus</name>
    <dbReference type="NCBI Taxonomy" id="415209"/>
    <lineage>
        <taxon>Bacteria</taxon>
        <taxon>Bacillati</taxon>
        <taxon>Actinomycetota</taxon>
        <taxon>Actinomycetes</taxon>
        <taxon>Micrococcales</taxon>
        <taxon>Microbacteriaceae</taxon>
        <taxon>Microbacterium</taxon>
    </lineage>
</organism>
<dbReference type="EMBL" id="BAAAYV010000016">
    <property type="protein sequence ID" value="GAA3664209.1"/>
    <property type="molecule type" value="Genomic_DNA"/>
</dbReference>
<feature type="domain" description="DNA primase/polymerase bifunctional N-terminal" evidence="3">
    <location>
        <begin position="23"/>
        <end position="188"/>
    </location>
</feature>
<gene>
    <name evidence="4" type="ORF">GCM10022202_27750</name>
</gene>